<dbReference type="SMART" id="SM00353">
    <property type="entry name" value="HLH"/>
    <property type="match status" value="2"/>
</dbReference>
<dbReference type="Pfam" id="PF00010">
    <property type="entry name" value="HLH"/>
    <property type="match status" value="2"/>
</dbReference>
<dbReference type="InterPro" id="IPR045843">
    <property type="entry name" value="IND-like"/>
</dbReference>
<dbReference type="OrthoDB" id="2019494at2759"/>
<sequence length="713" mass="78964">MDPGSDDITEGKNETTVILAKDPEKSRALPGWTLKEKFIFLGFYIPYIEGQATLKFKPSLEGFSKEDMSLLYSSSFKCSDGELRKNQEFMDLNHYHYHHQQQQTQQNSCLMRYRSAPSSFLESLVNGTSGHDGGGGIGSGDYRYLRSSSPEMDAMLARFMSSCNGFGDSSSQNLQEFGERPAIKQEGEDSEMVYQSLPGHNLVTDNSVSVRNSMDSAFNVMSSMALENSTQATKMSAANGSNLARQNSSPAGLFSDLGVDNGFVVMREGGSFRAGNGTNGEASPASKLRNHVNFSSGQRMLPHFAEIGEECIGGSSPEGNANETRYMSRFTSDSWDDASLSGLKRKRDHDGNMYTGLNTLENQDGNSGNRVNGLTHHLSLPKTVSEMATIDKFFDFQGNSVPCKIRAKRGFATHPRSIAERVRRTRISERMRKLQELFPDMDKQTNTADMLDLAVEHIKNLQKQVKSLTDTKAKCTCSSKQKRYSSFVVMREGGSFRAGNGTNGEASLASKLRSHVNFSSGQRMLPHIAEIGEECTGGSSPEGNVNETRYMSRFTSDSWDDASLSGLKRKRDDDGNVFTGLNTLDNQDGNSGNRVTGLTHHLSLPKTVSEMATIEKFLDFQGNSVPCKIRAKRGFATHPRSIAERVRRTRISERMRKLQELFPDMDKQTNTADMLDLAVEHIKNLQKQVKSLTDTKAKCTCSSKQKRYSSPTA</sequence>
<evidence type="ECO:0000259" key="6">
    <source>
        <dbReference type="PROSITE" id="PS50888"/>
    </source>
</evidence>
<evidence type="ECO:0000256" key="3">
    <source>
        <dbReference type="ARBA" id="ARBA00023125"/>
    </source>
</evidence>
<organism evidence="7 8">
    <name type="scientific">Salix dunnii</name>
    <dbReference type="NCBI Taxonomy" id="1413687"/>
    <lineage>
        <taxon>Eukaryota</taxon>
        <taxon>Viridiplantae</taxon>
        <taxon>Streptophyta</taxon>
        <taxon>Embryophyta</taxon>
        <taxon>Tracheophyta</taxon>
        <taxon>Spermatophyta</taxon>
        <taxon>Magnoliopsida</taxon>
        <taxon>eudicotyledons</taxon>
        <taxon>Gunneridae</taxon>
        <taxon>Pentapetalae</taxon>
        <taxon>rosids</taxon>
        <taxon>fabids</taxon>
        <taxon>Malpighiales</taxon>
        <taxon>Salicaceae</taxon>
        <taxon>Saliceae</taxon>
        <taxon>Salix</taxon>
    </lineage>
</organism>
<dbReference type="GO" id="GO:0000981">
    <property type="term" value="F:DNA-binding transcription factor activity, RNA polymerase II-specific"/>
    <property type="evidence" value="ECO:0007669"/>
    <property type="project" value="TreeGrafter"/>
</dbReference>
<evidence type="ECO:0000256" key="2">
    <source>
        <dbReference type="ARBA" id="ARBA00023015"/>
    </source>
</evidence>
<dbReference type="InterPro" id="IPR011598">
    <property type="entry name" value="bHLH_dom"/>
</dbReference>
<keyword evidence="5" id="KW-0539">Nucleus</keyword>
<evidence type="ECO:0000313" key="7">
    <source>
        <dbReference type="EMBL" id="KAF9675614.1"/>
    </source>
</evidence>
<dbReference type="FunFam" id="4.10.280.10:FF:000021">
    <property type="entry name" value="Transcription factor bHLH130 family"/>
    <property type="match status" value="2"/>
</dbReference>
<dbReference type="GO" id="GO:0046983">
    <property type="term" value="F:protein dimerization activity"/>
    <property type="evidence" value="ECO:0007669"/>
    <property type="project" value="InterPro"/>
</dbReference>
<proteinExistence type="predicted"/>
<name>A0A835JX09_9ROSI</name>
<dbReference type="PROSITE" id="PS50888">
    <property type="entry name" value="BHLH"/>
    <property type="match status" value="2"/>
</dbReference>
<keyword evidence="4" id="KW-0804">Transcription</keyword>
<dbReference type="Proteomes" id="UP000657918">
    <property type="component" value="Unassembled WGS sequence"/>
</dbReference>
<dbReference type="CDD" id="cd11393">
    <property type="entry name" value="bHLH_AtbHLH_like"/>
    <property type="match status" value="2"/>
</dbReference>
<dbReference type="InterPro" id="IPR036638">
    <property type="entry name" value="HLH_DNA-bd_sf"/>
</dbReference>
<evidence type="ECO:0000256" key="4">
    <source>
        <dbReference type="ARBA" id="ARBA00023163"/>
    </source>
</evidence>
<comment type="caution">
    <text evidence="7">The sequence shown here is derived from an EMBL/GenBank/DDBJ whole genome shotgun (WGS) entry which is preliminary data.</text>
</comment>
<dbReference type="GO" id="GO:0005634">
    <property type="term" value="C:nucleus"/>
    <property type="evidence" value="ECO:0007669"/>
    <property type="project" value="UniProtKB-SubCell"/>
</dbReference>
<feature type="domain" description="BHLH" evidence="6">
    <location>
        <begin position="411"/>
        <end position="461"/>
    </location>
</feature>
<dbReference type="PANTHER" id="PTHR16223">
    <property type="entry name" value="TRANSCRIPTION FACTOR BHLH83-RELATED"/>
    <property type="match status" value="1"/>
</dbReference>
<dbReference type="EMBL" id="JADGMS010000009">
    <property type="protein sequence ID" value="KAF9675614.1"/>
    <property type="molecule type" value="Genomic_DNA"/>
</dbReference>
<evidence type="ECO:0000256" key="5">
    <source>
        <dbReference type="ARBA" id="ARBA00023242"/>
    </source>
</evidence>
<keyword evidence="2" id="KW-0805">Transcription regulation</keyword>
<accession>A0A835JX09</accession>
<dbReference type="SUPFAM" id="SSF47459">
    <property type="entry name" value="HLH, helix-loop-helix DNA-binding domain"/>
    <property type="match status" value="2"/>
</dbReference>
<dbReference type="AlphaFoldDB" id="A0A835JX09"/>
<dbReference type="GO" id="GO:0000978">
    <property type="term" value="F:RNA polymerase II cis-regulatory region sequence-specific DNA binding"/>
    <property type="evidence" value="ECO:0007669"/>
    <property type="project" value="TreeGrafter"/>
</dbReference>
<comment type="subcellular location">
    <subcellularLocation>
        <location evidence="1">Nucleus</location>
    </subcellularLocation>
</comment>
<gene>
    <name evidence="7" type="ORF">SADUNF_Sadunf09G0050500</name>
</gene>
<dbReference type="PANTHER" id="PTHR16223:SF345">
    <property type="entry name" value="TRANSCRIPTION FACTOR BHLH130-LIKE"/>
    <property type="match status" value="1"/>
</dbReference>
<keyword evidence="3" id="KW-0238">DNA-binding</keyword>
<dbReference type="InterPro" id="IPR045239">
    <property type="entry name" value="bHLH95_bHLH"/>
</dbReference>
<feature type="domain" description="BHLH" evidence="6">
    <location>
        <begin position="635"/>
        <end position="685"/>
    </location>
</feature>
<evidence type="ECO:0000313" key="8">
    <source>
        <dbReference type="Proteomes" id="UP000657918"/>
    </source>
</evidence>
<keyword evidence="8" id="KW-1185">Reference proteome</keyword>
<dbReference type="Gene3D" id="4.10.280.10">
    <property type="entry name" value="Helix-loop-helix DNA-binding domain"/>
    <property type="match status" value="2"/>
</dbReference>
<evidence type="ECO:0000256" key="1">
    <source>
        <dbReference type="ARBA" id="ARBA00004123"/>
    </source>
</evidence>
<reference evidence="7 8" key="1">
    <citation type="submission" date="2020-10" db="EMBL/GenBank/DDBJ databases">
        <title>Plant Genome Project.</title>
        <authorList>
            <person name="Zhang R.-G."/>
        </authorList>
    </citation>
    <scope>NUCLEOTIDE SEQUENCE [LARGE SCALE GENOMIC DNA]</scope>
    <source>
        <strain evidence="7">FAFU-HL-1</strain>
        <tissue evidence="7">Leaf</tissue>
    </source>
</reference>
<protein>
    <recommendedName>
        <fullName evidence="6">BHLH domain-containing protein</fullName>
    </recommendedName>
</protein>